<evidence type="ECO:0000313" key="2">
    <source>
        <dbReference type="EMBL" id="KAI1858568.1"/>
    </source>
</evidence>
<evidence type="ECO:0000259" key="1">
    <source>
        <dbReference type="PROSITE" id="PS50181"/>
    </source>
</evidence>
<accession>A0A9P9WDR7</accession>
<protein>
    <recommendedName>
        <fullName evidence="1">F-box domain-containing protein</fullName>
    </recommendedName>
</protein>
<name>A0A9P9WDR7_9PEZI</name>
<dbReference type="PROSITE" id="PS50181">
    <property type="entry name" value="FBOX"/>
    <property type="match status" value="1"/>
</dbReference>
<reference evidence="2" key="1">
    <citation type="submission" date="2021-03" db="EMBL/GenBank/DDBJ databases">
        <title>Revisited historic fungal species revealed as producer of novel bioactive compounds through whole genome sequencing and comparative genomics.</title>
        <authorList>
            <person name="Vignolle G.A."/>
            <person name="Hochenegger N."/>
            <person name="Mach R.L."/>
            <person name="Mach-Aigner A.R."/>
            <person name="Javad Rahimi M."/>
            <person name="Salim K.A."/>
            <person name="Chan C.M."/>
            <person name="Lim L.B.L."/>
            <person name="Cai F."/>
            <person name="Druzhinina I.S."/>
            <person name="U'Ren J.M."/>
            <person name="Derntl C."/>
        </authorList>
    </citation>
    <scope>NUCLEOTIDE SEQUENCE</scope>
    <source>
        <strain evidence="2">TUCIM 5799</strain>
    </source>
</reference>
<dbReference type="SUPFAM" id="SSF81383">
    <property type="entry name" value="F-box domain"/>
    <property type="match status" value="1"/>
</dbReference>
<feature type="domain" description="F-box" evidence="1">
    <location>
        <begin position="196"/>
        <end position="246"/>
    </location>
</feature>
<sequence length="1107" mass="124762">MIEAHDGTPVTTEDELRWYCRVRAIRTTSLVSDPFVTGTGYLNFHNVICADPRSDVRCSSPDVQLEGHELGHRSQRYWCYPVHDFCWEMLCYRVDTQLSISPKKIAHHLFALLYNTPTDGSGALSLSPRHHYGEAGPFQHLREEDFRGNLYNSDCFYLQHDPDEEFEFEFEPELALEFREGLSLQDISDHGSEDTRDALRSLPSEIIYLILANLPSSSICNLRLASRIVAALAKKPYLPQSFWSSRFEGDFEMAFVFAKRRTEIPPGLNDWRQVYLQVETMLKSSPLTYPGLRNRRHIWCMLGHILPALKLRLANESGIVDAPYSHCDALVEGKIQSGEVAGELDHGSTPPDLGDQNVSSPLELRKRCRLFERHALDWSKAPKEMPVQLGISFLHHDERSFISGLRLLSTSGASEFSRAGYINREDEQVIDLSPSDAFIKAVELNVTWEGLVGLRLILERNENAMSYSFGNMDVIGFESGIAKIDFTCLLSQATFLVGLDACKLVSLKLFEHASGELLPITESSRRLNGWVRYPSDPEENAPIQIWNPSMPKETESKQWHGLMPQPQTFNLFLDMDFGGPSGECLPSLCMVTAFMGDHPRVLFGFSFSYVDGNERHFGHKHYDHLGVKRHCVTQSFIIAGNKGELIDRVNVVYDKLKDLVQAVELVTNFGRQTTFRLHGNGAYSDDSHRSITTTNGSGPDSAITSFLVNLQSQGGHIRDFALRNVKYPTKNARDLLQKVMPPLEMSQTISSAKEMLSYPGGHVVTAAKLTGLRAIHLSKGDTASSRGLHHISGLRLEYSNGDYPLIMGQWINQFASMELDADERLTQITTWHDYTNRFNRVKFGPTIGMSFVTSKGTKRDFLLDKLDSKLCLKYQDNPFQTISSIGWVYNYQWDHVRFLYQPTNKYSTLIYGPTYREVPGYVVMDRLFLHNAESDGSCSPLGSIEVTFRHMGDEPVGISFIYRSGRMSTIGVRGERGISEDLEEDETLTKLEFGVLRANRLGSIVFYTDKNRKLTFVPKTRRPSPINAIHKTETHILHRLASAPASDNEVGTDRKHVASMPDEVGGFVGIWAIPRRTDGSLRYPMLGTIFEKTLTGVPSGGSTIEDS</sequence>
<gene>
    <name evidence="2" type="ORF">JX265_010661</name>
</gene>
<dbReference type="Gene3D" id="1.20.1280.50">
    <property type="match status" value="1"/>
</dbReference>
<evidence type="ECO:0000313" key="3">
    <source>
        <dbReference type="Proteomes" id="UP000829685"/>
    </source>
</evidence>
<keyword evidence="3" id="KW-1185">Reference proteome</keyword>
<dbReference type="InterPro" id="IPR001810">
    <property type="entry name" value="F-box_dom"/>
</dbReference>
<dbReference type="CDD" id="cd09917">
    <property type="entry name" value="F-box_SF"/>
    <property type="match status" value="1"/>
</dbReference>
<dbReference type="InterPro" id="IPR056021">
    <property type="entry name" value="DUF7600"/>
</dbReference>
<dbReference type="AlphaFoldDB" id="A0A9P9WDR7"/>
<dbReference type="Proteomes" id="UP000829685">
    <property type="component" value="Unassembled WGS sequence"/>
</dbReference>
<organism evidence="2 3">
    <name type="scientific">Neoarthrinium moseri</name>
    <dbReference type="NCBI Taxonomy" id="1658444"/>
    <lineage>
        <taxon>Eukaryota</taxon>
        <taxon>Fungi</taxon>
        <taxon>Dikarya</taxon>
        <taxon>Ascomycota</taxon>
        <taxon>Pezizomycotina</taxon>
        <taxon>Sordariomycetes</taxon>
        <taxon>Xylariomycetidae</taxon>
        <taxon>Amphisphaeriales</taxon>
        <taxon>Apiosporaceae</taxon>
        <taxon>Neoarthrinium</taxon>
    </lineage>
</organism>
<dbReference type="EMBL" id="JAFIMR010000036">
    <property type="protein sequence ID" value="KAI1858568.1"/>
    <property type="molecule type" value="Genomic_DNA"/>
</dbReference>
<proteinExistence type="predicted"/>
<dbReference type="InterPro" id="IPR036047">
    <property type="entry name" value="F-box-like_dom_sf"/>
</dbReference>
<dbReference type="Pfam" id="PF24539">
    <property type="entry name" value="DUF7600"/>
    <property type="match status" value="1"/>
</dbReference>
<comment type="caution">
    <text evidence="2">The sequence shown here is derived from an EMBL/GenBank/DDBJ whole genome shotgun (WGS) entry which is preliminary data.</text>
</comment>